<name>A0AAV7RTV1_PLEWA</name>
<feature type="compositionally biased region" description="Low complexity" evidence="1">
    <location>
        <begin position="85"/>
        <end position="104"/>
    </location>
</feature>
<organism evidence="2 3">
    <name type="scientific">Pleurodeles waltl</name>
    <name type="common">Iberian ribbed newt</name>
    <dbReference type="NCBI Taxonomy" id="8319"/>
    <lineage>
        <taxon>Eukaryota</taxon>
        <taxon>Metazoa</taxon>
        <taxon>Chordata</taxon>
        <taxon>Craniata</taxon>
        <taxon>Vertebrata</taxon>
        <taxon>Euteleostomi</taxon>
        <taxon>Amphibia</taxon>
        <taxon>Batrachia</taxon>
        <taxon>Caudata</taxon>
        <taxon>Salamandroidea</taxon>
        <taxon>Salamandridae</taxon>
        <taxon>Pleurodelinae</taxon>
        <taxon>Pleurodeles</taxon>
    </lineage>
</organism>
<keyword evidence="3" id="KW-1185">Reference proteome</keyword>
<dbReference type="AlphaFoldDB" id="A0AAV7RTV1"/>
<dbReference type="EMBL" id="JANPWB010000009">
    <property type="protein sequence ID" value="KAJ1154325.1"/>
    <property type="molecule type" value="Genomic_DNA"/>
</dbReference>
<sequence length="122" mass="13177">MQGRRSRPKNDSNTCAPYLSNRAKMHAAGKRTQKMTQRQIGVINTWLRAGIKMGQTHHYLRKTQTSNIIAQEGQHGGATHAACQATQSTGPTAAATTTPTWTPKATEKAGEAIQDQDNPPGP</sequence>
<proteinExistence type="predicted"/>
<feature type="region of interest" description="Disordered" evidence="1">
    <location>
        <begin position="1"/>
        <end position="36"/>
    </location>
</feature>
<comment type="caution">
    <text evidence="2">The sequence shown here is derived from an EMBL/GenBank/DDBJ whole genome shotgun (WGS) entry which is preliminary data.</text>
</comment>
<evidence type="ECO:0000313" key="2">
    <source>
        <dbReference type="EMBL" id="KAJ1154325.1"/>
    </source>
</evidence>
<dbReference type="Proteomes" id="UP001066276">
    <property type="component" value="Chromosome 5"/>
</dbReference>
<feature type="compositionally biased region" description="Basic residues" evidence="1">
    <location>
        <begin position="23"/>
        <end position="33"/>
    </location>
</feature>
<reference evidence="2" key="1">
    <citation type="journal article" date="2022" name="bioRxiv">
        <title>Sequencing and chromosome-scale assembly of the giantPleurodeles waltlgenome.</title>
        <authorList>
            <person name="Brown T."/>
            <person name="Elewa A."/>
            <person name="Iarovenko S."/>
            <person name="Subramanian E."/>
            <person name="Araus A.J."/>
            <person name="Petzold A."/>
            <person name="Susuki M."/>
            <person name="Suzuki K.-i.T."/>
            <person name="Hayashi T."/>
            <person name="Toyoda A."/>
            <person name="Oliveira C."/>
            <person name="Osipova E."/>
            <person name="Leigh N.D."/>
            <person name="Simon A."/>
            <person name="Yun M.H."/>
        </authorList>
    </citation>
    <scope>NUCLEOTIDE SEQUENCE</scope>
    <source>
        <strain evidence="2">20211129_DDA</strain>
        <tissue evidence="2">Liver</tissue>
    </source>
</reference>
<evidence type="ECO:0000256" key="1">
    <source>
        <dbReference type="SAM" id="MobiDB-lite"/>
    </source>
</evidence>
<accession>A0AAV7RTV1</accession>
<feature type="region of interest" description="Disordered" evidence="1">
    <location>
        <begin position="79"/>
        <end position="122"/>
    </location>
</feature>
<gene>
    <name evidence="2" type="ORF">NDU88_007077</name>
</gene>
<evidence type="ECO:0000313" key="3">
    <source>
        <dbReference type="Proteomes" id="UP001066276"/>
    </source>
</evidence>
<protein>
    <submittedName>
        <fullName evidence="2">Uncharacterized protein</fullName>
    </submittedName>
</protein>